<comment type="caution">
    <text evidence="3">The sequence shown here is derived from an EMBL/GenBank/DDBJ whole genome shotgun (WGS) entry which is preliminary data.</text>
</comment>
<dbReference type="Pfam" id="PF15920">
    <property type="entry name" value="WHAMM-JMY_N"/>
    <property type="match status" value="1"/>
</dbReference>
<accession>A0A8J6GSL8</accession>
<dbReference type="PANTHER" id="PTHR23330">
    <property type="entry name" value="P300 TRANSCRIPTIONAL COFACTOR JMY-RELATED"/>
    <property type="match status" value="1"/>
</dbReference>
<dbReference type="GO" id="GO:0005634">
    <property type="term" value="C:nucleus"/>
    <property type="evidence" value="ECO:0007669"/>
    <property type="project" value="TreeGrafter"/>
</dbReference>
<evidence type="ECO:0000259" key="2">
    <source>
        <dbReference type="Pfam" id="PF15920"/>
    </source>
</evidence>
<evidence type="ECO:0000313" key="4">
    <source>
        <dbReference type="Proteomes" id="UP000710432"/>
    </source>
</evidence>
<dbReference type="PANTHER" id="PTHR23330:SF8">
    <property type="entry name" value="JUNCTION-MEDIATING AND -REGULATORY PROTEIN"/>
    <property type="match status" value="1"/>
</dbReference>
<sequence>MEAAASAMGLQSSWLQKSQARGKDGSPLRAHSPRGILSPRSPKRKEQKVPSIAPSRARPACFAEILLTMHQQLCLVNSQLEPCLMVFPKESSDISTVLFCDIPEMTKQIIDALCYQLQVYLGHGLDKCSWKILAQVLFTETRRERQTRSVA</sequence>
<feature type="region of interest" description="Disordered" evidence="1">
    <location>
        <begin position="1"/>
        <end position="54"/>
    </location>
</feature>
<dbReference type="InterPro" id="IPR031808">
    <property type="entry name" value="JMY/WHAMM_N"/>
</dbReference>
<protein>
    <submittedName>
        <fullName evidence="3">Junction-mediating and -regulatory protein</fullName>
    </submittedName>
</protein>
<dbReference type="GO" id="GO:0070060">
    <property type="term" value="P:'de novo' actin filament nucleation"/>
    <property type="evidence" value="ECO:0007669"/>
    <property type="project" value="TreeGrafter"/>
</dbReference>
<evidence type="ECO:0000313" key="3">
    <source>
        <dbReference type="EMBL" id="KAH0516103.1"/>
    </source>
</evidence>
<dbReference type="EMBL" id="JAATJU010020763">
    <property type="protein sequence ID" value="KAH0516103.1"/>
    <property type="molecule type" value="Genomic_DNA"/>
</dbReference>
<evidence type="ECO:0000256" key="1">
    <source>
        <dbReference type="SAM" id="MobiDB-lite"/>
    </source>
</evidence>
<organism evidence="3 4">
    <name type="scientific">Microtus ochrogaster</name>
    <name type="common">Prairie vole</name>
    <dbReference type="NCBI Taxonomy" id="79684"/>
    <lineage>
        <taxon>Eukaryota</taxon>
        <taxon>Metazoa</taxon>
        <taxon>Chordata</taxon>
        <taxon>Craniata</taxon>
        <taxon>Vertebrata</taxon>
        <taxon>Euteleostomi</taxon>
        <taxon>Mammalia</taxon>
        <taxon>Eutheria</taxon>
        <taxon>Euarchontoglires</taxon>
        <taxon>Glires</taxon>
        <taxon>Rodentia</taxon>
        <taxon>Myomorpha</taxon>
        <taxon>Muroidea</taxon>
        <taxon>Cricetidae</taxon>
        <taxon>Arvicolinae</taxon>
        <taxon>Microtus</taxon>
    </lineage>
</organism>
<feature type="compositionally biased region" description="Polar residues" evidence="1">
    <location>
        <begin position="9"/>
        <end position="19"/>
    </location>
</feature>
<dbReference type="GO" id="GO:0034314">
    <property type="term" value="P:Arp2/3 complex-mediated actin nucleation"/>
    <property type="evidence" value="ECO:0007669"/>
    <property type="project" value="TreeGrafter"/>
</dbReference>
<dbReference type="AlphaFoldDB" id="A0A8J6GSL8"/>
<name>A0A8J6GSL8_MICOH</name>
<feature type="domain" description="JMY/WHAMM N-terminal" evidence="2">
    <location>
        <begin position="64"/>
        <end position="144"/>
    </location>
</feature>
<dbReference type="GO" id="GO:0043065">
    <property type="term" value="P:positive regulation of apoptotic process"/>
    <property type="evidence" value="ECO:0007669"/>
    <property type="project" value="TreeGrafter"/>
</dbReference>
<reference evidence="3" key="1">
    <citation type="submission" date="2020-03" db="EMBL/GenBank/DDBJ databases">
        <title>Studies in the Genomics of Life Span.</title>
        <authorList>
            <person name="Glass D."/>
        </authorList>
    </citation>
    <scope>NUCLEOTIDE SEQUENCE</scope>
    <source>
        <strain evidence="3">LTLLF</strain>
        <tissue evidence="3">Muscle</tissue>
    </source>
</reference>
<dbReference type="GO" id="GO:0005737">
    <property type="term" value="C:cytoplasm"/>
    <property type="evidence" value="ECO:0007669"/>
    <property type="project" value="TreeGrafter"/>
</dbReference>
<dbReference type="GO" id="GO:0071933">
    <property type="term" value="F:Arp2/3 complex binding"/>
    <property type="evidence" value="ECO:0007669"/>
    <property type="project" value="TreeGrafter"/>
</dbReference>
<dbReference type="Proteomes" id="UP000710432">
    <property type="component" value="Unassembled WGS sequence"/>
</dbReference>
<dbReference type="GO" id="GO:0072332">
    <property type="term" value="P:intrinsic apoptotic signaling pathway by p53 class mediator"/>
    <property type="evidence" value="ECO:0007669"/>
    <property type="project" value="TreeGrafter"/>
</dbReference>
<proteinExistence type="predicted"/>
<dbReference type="GO" id="GO:0003713">
    <property type="term" value="F:transcription coactivator activity"/>
    <property type="evidence" value="ECO:0007669"/>
    <property type="project" value="TreeGrafter"/>
</dbReference>
<gene>
    <name evidence="3" type="ORF">LTLLF_128165</name>
</gene>